<dbReference type="Proteomes" id="UP001215216">
    <property type="component" value="Chromosome"/>
</dbReference>
<reference evidence="1 2" key="1">
    <citation type="submission" date="2023-03" db="EMBL/GenBank/DDBJ databases">
        <title>Complete genome of Arcanobacterium canis strain DSM 25104 isolated in 2010 from a canine otitis externa in Germany.</title>
        <authorList>
            <person name="Borowiak M."/>
            <person name="Kreitlow A."/>
            <person name="Malorny B."/>
            <person name="Laemmler C."/>
            <person name="Prenger-Berninghoff E."/>
            <person name="Ploetz M."/>
            <person name="Abdulmawjood A."/>
        </authorList>
    </citation>
    <scope>NUCLEOTIDE SEQUENCE [LARGE SCALE GENOMIC DNA]</scope>
    <source>
        <strain evidence="1 2">DSM 25104</strain>
    </source>
</reference>
<sequence length="365" mass="39273">MSAEITATLAGALDAVGYGIPGTADADVLGFPSATKLCFVVVDGLGALQLQARRGHAPTLRSLGLDRGITTVTPSTTAAALTAITTGEEPGQTSMAGYTMRNDATQEAFSLVSWKGQRLPEPRQWQSCPTLFERLGSRADQARVIAAKRYIGTPFSQAFLRGAHMLPAQTLDERIEAAAQALRSVADVVYLYWENIDKAGHHNGWNSQAWIDALEELDAGIRSLLRRLPSDTLLVLTADHGMVDVTERIDIAAHHQLRRGVDLVAGEPRALHLYTTEPDDVVRRWSEFLGDKADVLTKADVASSGVLGPIAEHVKNRLGDVFVLMKGTSVVVDSTTQPSSAINLIGVHGSRTDAEMYVPLIMEVA</sequence>
<dbReference type="PANTHER" id="PTHR10151">
    <property type="entry name" value="ECTONUCLEOTIDE PYROPHOSPHATASE/PHOSPHODIESTERASE"/>
    <property type="match status" value="1"/>
</dbReference>
<evidence type="ECO:0000313" key="2">
    <source>
        <dbReference type="Proteomes" id="UP001215216"/>
    </source>
</evidence>
<organism evidence="1 2">
    <name type="scientific">Arcanobacterium canis</name>
    <dbReference type="NCBI Taxonomy" id="999183"/>
    <lineage>
        <taxon>Bacteria</taxon>
        <taxon>Bacillati</taxon>
        <taxon>Actinomycetota</taxon>
        <taxon>Actinomycetes</taxon>
        <taxon>Actinomycetales</taxon>
        <taxon>Actinomycetaceae</taxon>
        <taxon>Arcanobacterium</taxon>
    </lineage>
</organism>
<evidence type="ECO:0000313" key="1">
    <source>
        <dbReference type="EMBL" id="WFM82708.1"/>
    </source>
</evidence>
<accession>A0ABY8FYS1</accession>
<dbReference type="RefSeq" id="WP_278012134.1">
    <property type="nucleotide sequence ID" value="NZ_CP121208.1"/>
</dbReference>
<keyword evidence="2" id="KW-1185">Reference proteome</keyword>
<dbReference type="InterPro" id="IPR002591">
    <property type="entry name" value="Phosphodiest/P_Trfase"/>
</dbReference>
<dbReference type="SUPFAM" id="SSF53649">
    <property type="entry name" value="Alkaline phosphatase-like"/>
    <property type="match status" value="1"/>
</dbReference>
<dbReference type="InterPro" id="IPR017850">
    <property type="entry name" value="Alkaline_phosphatase_core_sf"/>
</dbReference>
<dbReference type="Gene3D" id="3.40.720.10">
    <property type="entry name" value="Alkaline Phosphatase, subunit A"/>
    <property type="match status" value="1"/>
</dbReference>
<dbReference type="Pfam" id="PF01663">
    <property type="entry name" value="Phosphodiest"/>
    <property type="match status" value="1"/>
</dbReference>
<name>A0ABY8FYS1_9ACTO</name>
<gene>
    <name evidence="1" type="ORF">P7079_04685</name>
</gene>
<dbReference type="PANTHER" id="PTHR10151:SF120">
    <property type="entry name" value="BIS(5'-ADENOSYL)-TRIPHOSPHATASE"/>
    <property type="match status" value="1"/>
</dbReference>
<protein>
    <submittedName>
        <fullName evidence="1">Alkaline phosphatase family protein</fullName>
    </submittedName>
</protein>
<proteinExistence type="predicted"/>
<dbReference type="EMBL" id="CP121208">
    <property type="protein sequence ID" value="WFM82708.1"/>
    <property type="molecule type" value="Genomic_DNA"/>
</dbReference>